<dbReference type="Proteomes" id="UP000014962">
    <property type="component" value="Unassembled WGS sequence"/>
</dbReference>
<dbReference type="EMBL" id="ATMR01000098">
    <property type="protein sequence ID" value="EPR72803.1"/>
    <property type="molecule type" value="Genomic_DNA"/>
</dbReference>
<dbReference type="OrthoDB" id="1122071at2"/>
<evidence type="ECO:0000313" key="1">
    <source>
        <dbReference type="EMBL" id="EPR72803.1"/>
    </source>
</evidence>
<reference evidence="1 2" key="1">
    <citation type="journal article" date="2013" name="Genome Announc.">
        <title>Draft Genome Sequence of Winogradskyella psychrotolerans RS-3T, Isolated from the Marine Transect of Kongsfjorden, Ny-Alesund, Svalbard, Arctic Ocean.</title>
        <authorList>
            <person name="Kumar Pinnaka A."/>
            <person name="Ara S."/>
            <person name="Singh A."/>
            <person name="Shivaji S."/>
        </authorList>
    </citation>
    <scope>NUCLEOTIDE SEQUENCE [LARGE SCALE GENOMIC DNA]</scope>
    <source>
        <strain evidence="1 2">RS-3</strain>
    </source>
</reference>
<dbReference type="eggNOG" id="ENOG502ZD9I">
    <property type="taxonomic scope" value="Bacteria"/>
</dbReference>
<evidence type="ECO:0000313" key="2">
    <source>
        <dbReference type="Proteomes" id="UP000014962"/>
    </source>
</evidence>
<dbReference type="AlphaFoldDB" id="S7X9U4"/>
<dbReference type="RefSeq" id="WP_020894667.1">
    <property type="nucleotide sequence ID" value="NZ_ATMR01000098.1"/>
</dbReference>
<sequence length="79" mass="9042">MDIQLEKYKLMEWLVGLNDETIISKLKEIKSNLSNTSDWNEGISDTEKLLIEAGLKDIETGNTKTHNQVMEEIKAAYDI</sequence>
<protein>
    <submittedName>
        <fullName evidence="1">Uncharacterized protein</fullName>
    </submittedName>
</protein>
<name>S7X9U4_9FLAO</name>
<dbReference type="STRING" id="641526.ADIWIN_2126"/>
<organism evidence="1 2">
    <name type="scientific">Winogradskyella psychrotolerans RS-3</name>
    <dbReference type="NCBI Taxonomy" id="641526"/>
    <lineage>
        <taxon>Bacteria</taxon>
        <taxon>Pseudomonadati</taxon>
        <taxon>Bacteroidota</taxon>
        <taxon>Flavobacteriia</taxon>
        <taxon>Flavobacteriales</taxon>
        <taxon>Flavobacteriaceae</taxon>
        <taxon>Winogradskyella</taxon>
    </lineage>
</organism>
<comment type="caution">
    <text evidence="1">The sequence shown here is derived from an EMBL/GenBank/DDBJ whole genome shotgun (WGS) entry which is preliminary data.</text>
</comment>
<proteinExistence type="predicted"/>
<gene>
    <name evidence="1" type="ORF">ADIWIN_2126</name>
</gene>
<keyword evidence="2" id="KW-1185">Reference proteome</keyword>
<accession>S7X9U4</accession>